<dbReference type="Proteomes" id="UP000320055">
    <property type="component" value="Unassembled WGS sequence"/>
</dbReference>
<evidence type="ECO:0000313" key="1">
    <source>
        <dbReference type="EMBL" id="VEP11247.1"/>
    </source>
</evidence>
<organism evidence="1 2">
    <name type="scientific">Hyella patelloides LEGE 07179</name>
    <dbReference type="NCBI Taxonomy" id="945734"/>
    <lineage>
        <taxon>Bacteria</taxon>
        <taxon>Bacillati</taxon>
        <taxon>Cyanobacteriota</taxon>
        <taxon>Cyanophyceae</taxon>
        <taxon>Pleurocapsales</taxon>
        <taxon>Hyellaceae</taxon>
        <taxon>Hyella</taxon>
    </lineage>
</organism>
<keyword evidence="2" id="KW-1185">Reference proteome</keyword>
<proteinExistence type="predicted"/>
<accession>A0A563VIU4</accession>
<gene>
    <name evidence="1" type="ORF">H1P_10032</name>
</gene>
<reference evidence="1 2" key="1">
    <citation type="submission" date="2019-01" db="EMBL/GenBank/DDBJ databases">
        <authorList>
            <person name="Brito A."/>
        </authorList>
    </citation>
    <scope>NUCLEOTIDE SEQUENCE [LARGE SCALE GENOMIC DNA]</scope>
    <source>
        <strain evidence="1">1</strain>
    </source>
</reference>
<dbReference type="EMBL" id="CAACVJ010000001">
    <property type="protein sequence ID" value="VEP11247.1"/>
    <property type="molecule type" value="Genomic_DNA"/>
</dbReference>
<name>A0A563VIU4_9CYAN</name>
<protein>
    <submittedName>
        <fullName evidence="1">Uncharacterized protein</fullName>
    </submittedName>
</protein>
<evidence type="ECO:0000313" key="2">
    <source>
        <dbReference type="Proteomes" id="UP000320055"/>
    </source>
</evidence>
<sequence>MIEMNQRNKRVGILVSNILSNGFVNRHDALLFKALFDGIL</sequence>
<dbReference type="AlphaFoldDB" id="A0A563VIU4"/>